<dbReference type="Proteomes" id="UP001220964">
    <property type="component" value="Unassembled WGS sequence"/>
</dbReference>
<feature type="transmembrane region" description="Helical" evidence="1">
    <location>
        <begin position="414"/>
        <end position="437"/>
    </location>
</feature>
<organism evidence="2 3">
    <name type="scientific">Psychromarinibacter sediminicola</name>
    <dbReference type="NCBI Taxonomy" id="3033385"/>
    <lineage>
        <taxon>Bacteria</taxon>
        <taxon>Pseudomonadati</taxon>
        <taxon>Pseudomonadota</taxon>
        <taxon>Alphaproteobacteria</taxon>
        <taxon>Rhodobacterales</taxon>
        <taxon>Paracoccaceae</taxon>
        <taxon>Psychromarinibacter</taxon>
    </lineage>
</organism>
<feature type="transmembrane region" description="Helical" evidence="1">
    <location>
        <begin position="214"/>
        <end position="236"/>
    </location>
</feature>
<feature type="transmembrane region" description="Helical" evidence="1">
    <location>
        <begin position="61"/>
        <end position="80"/>
    </location>
</feature>
<feature type="transmembrane region" description="Helical" evidence="1">
    <location>
        <begin position="181"/>
        <end position="202"/>
    </location>
</feature>
<evidence type="ECO:0008006" key="4">
    <source>
        <dbReference type="Google" id="ProtNLM"/>
    </source>
</evidence>
<feature type="transmembrane region" description="Helical" evidence="1">
    <location>
        <begin position="12"/>
        <end position="30"/>
    </location>
</feature>
<keyword evidence="1" id="KW-0472">Membrane</keyword>
<evidence type="ECO:0000256" key="1">
    <source>
        <dbReference type="SAM" id="Phobius"/>
    </source>
</evidence>
<feature type="transmembrane region" description="Helical" evidence="1">
    <location>
        <begin position="139"/>
        <end position="160"/>
    </location>
</feature>
<feature type="transmembrane region" description="Helical" evidence="1">
    <location>
        <begin position="359"/>
        <end position="377"/>
    </location>
</feature>
<keyword evidence="1" id="KW-0812">Transmembrane</keyword>
<name>A0AAE3NW38_9RHOB</name>
<feature type="transmembrane region" description="Helical" evidence="1">
    <location>
        <begin position="282"/>
        <end position="300"/>
    </location>
</feature>
<feature type="transmembrane region" description="Helical" evidence="1">
    <location>
        <begin position="36"/>
        <end position="54"/>
    </location>
</feature>
<keyword evidence="1" id="KW-1133">Transmembrane helix</keyword>
<protein>
    <recommendedName>
        <fullName evidence="4">H+/citrate symporter</fullName>
    </recommendedName>
</protein>
<feature type="transmembrane region" description="Helical" evidence="1">
    <location>
        <begin position="384"/>
        <end position="402"/>
    </location>
</feature>
<evidence type="ECO:0000313" key="3">
    <source>
        <dbReference type="Proteomes" id="UP001220964"/>
    </source>
</evidence>
<sequence length="468" mass="48515">MSGAEAGSPGWRARATGATLAALTLCVIGAEWGGVAPAQTAADVLALAAVLLLLPGPGRTAKIFFAVAAGLAVAVALVHGPHWAEYSVGLQKTAFIGAFFTALATLRHAADTSPAITRCGQFLARQPPGRRYLALTTGAHLFALLLNYGAIALLGSLAVASAREEADPELRYHRTRRMLLAIQRGFISSLPWSPLAFAMAITTSLIPGASWAGAVLPCLVSTLVFIGAGWGLDTIFKPKLSRPPPARRAPEGDWSLMWPLLGLLAILVVAVGGLHLLTGLRAVAVVMLVVPLISVGWVMIQAERSPVRHLLARGGGFLVRDMPGYRGELLLIMMAGFIGTLGARLLVPVIEASGLDIAALPGWLVLLALFWAVPLAGQIGANPILAVSLIAPVLPEAAALGLDPTDFVVAITGGWALSGATSPYTATTMLVGNFAGVSARRVGLNWNGGYILATGSVLSAWVLIFAAL</sequence>
<dbReference type="RefSeq" id="WP_275569314.1">
    <property type="nucleotide sequence ID" value="NZ_JARGYC010000079.1"/>
</dbReference>
<evidence type="ECO:0000313" key="2">
    <source>
        <dbReference type="EMBL" id="MDF0603191.1"/>
    </source>
</evidence>
<dbReference type="EMBL" id="JARGYC010000079">
    <property type="protein sequence ID" value="MDF0603191.1"/>
    <property type="molecule type" value="Genomic_DNA"/>
</dbReference>
<feature type="transmembrane region" description="Helical" evidence="1">
    <location>
        <begin position="329"/>
        <end position="347"/>
    </location>
</feature>
<keyword evidence="3" id="KW-1185">Reference proteome</keyword>
<comment type="caution">
    <text evidence="2">The sequence shown here is derived from an EMBL/GenBank/DDBJ whole genome shotgun (WGS) entry which is preliminary data.</text>
</comment>
<reference evidence="2" key="1">
    <citation type="submission" date="2023-03" db="EMBL/GenBank/DDBJ databases">
        <title>Multiphase analysis and comparison of six strains from genera Psychromarinibacter, Lutimaribacter, and Maritimibacter, including a novel species: Psychromarinibacter sediminicola sp. nov.</title>
        <authorList>
            <person name="Wang Y.-H."/>
            <person name="Ye M.-Q."/>
            <person name="Du Z.-J."/>
        </authorList>
    </citation>
    <scope>NUCLEOTIDE SEQUENCE</scope>
    <source>
        <strain evidence="2">C21-152</strain>
    </source>
</reference>
<feature type="transmembrane region" description="Helical" evidence="1">
    <location>
        <begin position="256"/>
        <end position="276"/>
    </location>
</feature>
<dbReference type="AlphaFoldDB" id="A0AAE3NW38"/>
<gene>
    <name evidence="2" type="ORF">P1J78_20815</name>
</gene>
<proteinExistence type="predicted"/>
<feature type="transmembrane region" description="Helical" evidence="1">
    <location>
        <begin position="449"/>
        <end position="467"/>
    </location>
</feature>
<accession>A0AAE3NW38</accession>